<evidence type="ECO:0000313" key="1">
    <source>
        <dbReference type="EMBL" id="BAM18856.1"/>
    </source>
</evidence>
<name>I4DLR6_PAPXU</name>
<organism evidence="1">
    <name type="scientific">Papilio xuthus</name>
    <name type="common">Asian swallowtail butterfly</name>
    <dbReference type="NCBI Taxonomy" id="66420"/>
    <lineage>
        <taxon>Eukaryota</taxon>
        <taxon>Metazoa</taxon>
        <taxon>Ecdysozoa</taxon>
        <taxon>Arthropoda</taxon>
        <taxon>Hexapoda</taxon>
        <taxon>Insecta</taxon>
        <taxon>Pterygota</taxon>
        <taxon>Neoptera</taxon>
        <taxon>Endopterygota</taxon>
        <taxon>Lepidoptera</taxon>
        <taxon>Glossata</taxon>
        <taxon>Ditrysia</taxon>
        <taxon>Papilionoidea</taxon>
        <taxon>Papilionidae</taxon>
        <taxon>Papilioninae</taxon>
        <taxon>Papilio</taxon>
    </lineage>
</organism>
<proteinExistence type="evidence at transcript level"/>
<sequence length="55" mass="6995">MFAHRIVTFLMLRFYSKLFLSYYLMQDYIVIYYCLRCCVENNKNRNNFVKQWHKE</sequence>
<accession>I4DLR6</accession>
<protein>
    <submittedName>
        <fullName evidence="1">Uncharacterized protein</fullName>
    </submittedName>
</protein>
<reference evidence="1" key="1">
    <citation type="journal article" date="2012" name="BMC Biol.">
        <title>Comprehensive microarray-based analysis for stage-specific larval camouflage pattern-associated genes in the swallowtail butterfly, Papilio xuthus.</title>
        <authorList>
            <person name="Futahashi R."/>
            <person name="Shirataki H."/>
            <person name="Narita T."/>
            <person name="Mita K."/>
            <person name="Fujiwara H."/>
        </authorList>
    </citation>
    <scope>NUCLEOTIDE SEQUENCE</scope>
    <source>
        <tissue evidence="1">Epidermis</tissue>
    </source>
</reference>
<dbReference type="EMBL" id="AK402234">
    <property type="protein sequence ID" value="BAM18856.1"/>
    <property type="molecule type" value="mRNA"/>
</dbReference>
<dbReference type="AlphaFoldDB" id="I4DLR6"/>